<dbReference type="Pfam" id="PF25992">
    <property type="entry name" value="Ig_TM7SF3_N"/>
    <property type="match status" value="1"/>
</dbReference>
<accession>A0A6P7SFN0</accession>
<name>A0A6P7SFN0_9MOLL</name>
<protein>
    <submittedName>
        <fullName evidence="8">Transmembrane 7 superfamily member 3</fullName>
    </submittedName>
</protein>
<dbReference type="GO" id="GO:0043069">
    <property type="term" value="P:negative regulation of programmed cell death"/>
    <property type="evidence" value="ECO:0007669"/>
    <property type="project" value="TreeGrafter"/>
</dbReference>
<dbReference type="KEGG" id="osn:115212082"/>
<evidence type="ECO:0000256" key="5">
    <source>
        <dbReference type="SAM" id="Phobius"/>
    </source>
</evidence>
<feature type="transmembrane region" description="Helical" evidence="5">
    <location>
        <begin position="414"/>
        <end position="434"/>
    </location>
</feature>
<dbReference type="PANTHER" id="PTHR15937">
    <property type="entry name" value="TRANSMEMBRANE 7 SUPERFAMILY MEMBER 3"/>
    <property type="match status" value="1"/>
</dbReference>
<keyword evidence="3 5" id="KW-1133">Transmembrane helix</keyword>
<keyword evidence="7" id="KW-1185">Reference proteome</keyword>
<dbReference type="InterPro" id="IPR025256">
    <property type="entry name" value="TM7S3/TM198-like_dom"/>
</dbReference>
<keyword evidence="2 5" id="KW-0812">Transmembrane</keyword>
<organism evidence="7 8">
    <name type="scientific">Octopus sinensis</name>
    <name type="common">East Asian common octopus</name>
    <dbReference type="NCBI Taxonomy" id="2607531"/>
    <lineage>
        <taxon>Eukaryota</taxon>
        <taxon>Metazoa</taxon>
        <taxon>Spiralia</taxon>
        <taxon>Lophotrochozoa</taxon>
        <taxon>Mollusca</taxon>
        <taxon>Cephalopoda</taxon>
        <taxon>Coleoidea</taxon>
        <taxon>Octopodiformes</taxon>
        <taxon>Octopoda</taxon>
        <taxon>Incirrata</taxon>
        <taxon>Octopodidae</taxon>
        <taxon>Octopus</taxon>
    </lineage>
</organism>
<reference evidence="8" key="1">
    <citation type="submission" date="2025-08" db="UniProtKB">
        <authorList>
            <consortium name="RefSeq"/>
        </authorList>
    </citation>
    <scope>IDENTIFICATION</scope>
</reference>
<feature type="transmembrane region" description="Helical" evidence="5">
    <location>
        <begin position="353"/>
        <end position="374"/>
    </location>
</feature>
<gene>
    <name evidence="8" type="primary">LOC115212082</name>
</gene>
<evidence type="ECO:0000256" key="2">
    <source>
        <dbReference type="ARBA" id="ARBA00022692"/>
    </source>
</evidence>
<evidence type="ECO:0000256" key="1">
    <source>
        <dbReference type="ARBA" id="ARBA00004141"/>
    </source>
</evidence>
<evidence type="ECO:0000259" key="6">
    <source>
        <dbReference type="Pfam" id="PF13886"/>
    </source>
</evidence>
<dbReference type="PANTHER" id="PTHR15937:SF3">
    <property type="entry name" value="TRANSMEMBRANE 7 SUPERFAMILY MEMBER 3"/>
    <property type="match status" value="1"/>
</dbReference>
<evidence type="ECO:0000256" key="4">
    <source>
        <dbReference type="ARBA" id="ARBA00023136"/>
    </source>
</evidence>
<sequence length="588" mass="65654">MLFHNKLLMSSAMLWFYLSSIFLGLTFVPAIAQNITHIFEDGTTTVTIDEPLYIYIHKGVKSQILKVNDINEAESFLICEVHSVRGNLTLSLTEVPFEDEAVRGRNLGVVTILKPEQDTAEWFLYTNNFTGIALIYVKAYTQNDPLPGGCNQEFNLENDANIKVRYPKLLTNVDFQWSNGGFSRLMLPPSCEDVVMQTSLHYHVFVYFMNEVQTDDMSALQAVKKMLSVDDILETGRYVKLIHNNNIEKSDLNLVSYPCVSAVVNLVVTQSSNGILTSAAYVPTVINPDLLQCEENKNDVLTIIISCFTILLGFLLCFFGHRYFKTELFIFGAIAGFLIAHITVSALWTHSLTVVLCTDIISAFVAGVLWLLVWTSLGIPVISVLMVSLVAGYLVSCILFFTPFGNLKYWENDFNYGMTFASGTMLLPVVFLAYTKLLNIICCALVGSYAIVFSIDILTYGIIRYIFLNSFHHMIYANFNKALAVTPFQKNDMILAGLWVGFFVAGVIFQLFSEKGRAPFPPASNIFCCQNGNEPRRPIVGNEREPLLPDNPPVGRYGTLGRVVPPTHQPYQSYTVITGFASSAPAPK</sequence>
<comment type="subcellular location">
    <subcellularLocation>
        <location evidence="1">Membrane</location>
        <topology evidence="1">Multi-pass membrane protein</topology>
    </subcellularLocation>
</comment>
<dbReference type="RefSeq" id="XP_029636768.1">
    <property type="nucleotide sequence ID" value="XM_029780908.2"/>
</dbReference>
<feature type="transmembrane region" description="Helical" evidence="5">
    <location>
        <begin position="441"/>
        <end position="467"/>
    </location>
</feature>
<proteinExistence type="predicted"/>
<evidence type="ECO:0000313" key="7">
    <source>
        <dbReference type="Proteomes" id="UP000515154"/>
    </source>
</evidence>
<feature type="transmembrane region" description="Helical" evidence="5">
    <location>
        <begin position="493"/>
        <end position="512"/>
    </location>
</feature>
<dbReference type="AlphaFoldDB" id="A0A6P7SFN0"/>
<dbReference type="Pfam" id="PF13886">
    <property type="entry name" value="TM7S3_TM198"/>
    <property type="match status" value="1"/>
</dbReference>
<feature type="domain" description="TM7S3/TM198-like" evidence="6">
    <location>
        <begin position="308"/>
        <end position="511"/>
    </location>
</feature>
<evidence type="ECO:0000313" key="8">
    <source>
        <dbReference type="RefSeq" id="XP_029636768.1"/>
    </source>
</evidence>
<dbReference type="GO" id="GO:0005886">
    <property type="term" value="C:plasma membrane"/>
    <property type="evidence" value="ECO:0007669"/>
    <property type="project" value="TreeGrafter"/>
</dbReference>
<dbReference type="Proteomes" id="UP000515154">
    <property type="component" value="Linkage group LG5"/>
</dbReference>
<feature type="transmembrane region" description="Helical" evidence="5">
    <location>
        <begin position="300"/>
        <end position="321"/>
    </location>
</feature>
<keyword evidence="4 5" id="KW-0472">Membrane</keyword>
<feature type="transmembrane region" description="Helical" evidence="5">
    <location>
        <begin position="328"/>
        <end position="347"/>
    </location>
</feature>
<evidence type="ECO:0000256" key="3">
    <source>
        <dbReference type="ARBA" id="ARBA00022989"/>
    </source>
</evidence>
<feature type="transmembrane region" description="Helical" evidence="5">
    <location>
        <begin position="381"/>
        <end position="402"/>
    </location>
</feature>
<dbReference type="InterPro" id="IPR042502">
    <property type="entry name" value="TM7SF3"/>
</dbReference>